<feature type="domain" description="Tyrosine-protein phosphatase" evidence="4">
    <location>
        <begin position="53"/>
        <end position="214"/>
    </location>
</feature>
<dbReference type="CDD" id="cd14498">
    <property type="entry name" value="DSP"/>
    <property type="match status" value="1"/>
</dbReference>
<dbReference type="Pfam" id="PF00782">
    <property type="entry name" value="DSPc"/>
    <property type="match status" value="1"/>
</dbReference>
<evidence type="ECO:0000256" key="2">
    <source>
        <dbReference type="ARBA" id="ARBA00022912"/>
    </source>
</evidence>
<evidence type="ECO:0000313" key="6">
    <source>
        <dbReference type="EMBL" id="CAI5724173.1"/>
    </source>
</evidence>
<organism evidence="6 7">
    <name type="scientific">Peronospora farinosa</name>
    <dbReference type="NCBI Taxonomy" id="134698"/>
    <lineage>
        <taxon>Eukaryota</taxon>
        <taxon>Sar</taxon>
        <taxon>Stramenopiles</taxon>
        <taxon>Oomycota</taxon>
        <taxon>Peronosporomycetes</taxon>
        <taxon>Peronosporales</taxon>
        <taxon>Peronosporaceae</taxon>
        <taxon>Peronospora</taxon>
    </lineage>
</organism>
<dbReference type="InterPro" id="IPR029021">
    <property type="entry name" value="Prot-tyrosine_phosphatase-like"/>
</dbReference>
<dbReference type="InterPro" id="IPR007374">
    <property type="entry name" value="ASCH_domain"/>
</dbReference>
<dbReference type="SMART" id="SM00195">
    <property type="entry name" value="DSPc"/>
    <property type="match status" value="1"/>
</dbReference>
<feature type="region of interest" description="Disordered" evidence="3">
    <location>
        <begin position="19"/>
        <end position="51"/>
    </location>
</feature>
<keyword evidence="2" id="KW-0904">Protein phosphatase</keyword>
<evidence type="ECO:0000313" key="7">
    <source>
        <dbReference type="Proteomes" id="UP001159659"/>
    </source>
</evidence>
<dbReference type="InterPro" id="IPR000340">
    <property type="entry name" value="Dual-sp_phosphatase_cat-dom"/>
</dbReference>
<dbReference type="FunFam" id="3.90.190.10:FF:000406">
    <property type="entry name" value="Uncharacterized protein"/>
    <property type="match status" value="1"/>
</dbReference>
<protein>
    <recommendedName>
        <fullName evidence="8">Protein-tyrosine-phosphatase</fullName>
    </recommendedName>
</protein>
<reference evidence="6" key="1">
    <citation type="submission" date="2022-12" db="EMBL/GenBank/DDBJ databases">
        <authorList>
            <person name="Webb A."/>
        </authorList>
    </citation>
    <scope>NUCLEOTIDE SEQUENCE</scope>
    <source>
        <strain evidence="6">Pf2</strain>
    </source>
</reference>
<evidence type="ECO:0000259" key="5">
    <source>
        <dbReference type="PROSITE" id="PS50056"/>
    </source>
</evidence>
<dbReference type="PANTHER" id="PTHR46377:SF5">
    <property type="entry name" value="DUAL SPECIFICITY PHOSPHATASE"/>
    <property type="match status" value="1"/>
</dbReference>
<feature type="compositionally biased region" description="Basic and acidic residues" evidence="3">
    <location>
        <begin position="22"/>
        <end position="32"/>
    </location>
</feature>
<dbReference type="GO" id="GO:0008579">
    <property type="term" value="F:JUN kinase phosphatase activity"/>
    <property type="evidence" value="ECO:0007669"/>
    <property type="project" value="TreeGrafter"/>
</dbReference>
<dbReference type="Proteomes" id="UP001159659">
    <property type="component" value="Unassembled WGS sequence"/>
</dbReference>
<evidence type="ECO:0000256" key="1">
    <source>
        <dbReference type="ARBA" id="ARBA00022801"/>
    </source>
</evidence>
<feature type="compositionally biased region" description="Acidic residues" evidence="3">
    <location>
        <begin position="33"/>
        <end position="51"/>
    </location>
</feature>
<proteinExistence type="predicted"/>
<dbReference type="EMBL" id="CANTFK010000726">
    <property type="protein sequence ID" value="CAI5724173.1"/>
    <property type="molecule type" value="Genomic_DNA"/>
</dbReference>
<dbReference type="Pfam" id="PF04266">
    <property type="entry name" value="ASCH"/>
    <property type="match status" value="1"/>
</dbReference>
<dbReference type="Gene3D" id="2.30.130.30">
    <property type="entry name" value="Hypothetical protein"/>
    <property type="match status" value="1"/>
</dbReference>
<feature type="domain" description="Tyrosine specific protein phosphatases" evidence="5">
    <location>
        <begin position="132"/>
        <end position="193"/>
    </location>
</feature>
<dbReference type="PROSITE" id="PS50054">
    <property type="entry name" value="TYR_PHOSPHATASE_DUAL"/>
    <property type="match status" value="1"/>
</dbReference>
<gene>
    <name evidence="6" type="ORF">PFR002_LOCUS4833</name>
</gene>
<dbReference type="GO" id="GO:0005737">
    <property type="term" value="C:cytoplasm"/>
    <property type="evidence" value="ECO:0007669"/>
    <property type="project" value="TreeGrafter"/>
</dbReference>
<dbReference type="PANTHER" id="PTHR46377">
    <property type="entry name" value="DUAL SPECIFICITY PROTEIN PHOSPHATASE 19"/>
    <property type="match status" value="1"/>
</dbReference>
<evidence type="ECO:0000259" key="4">
    <source>
        <dbReference type="PROSITE" id="PS50054"/>
    </source>
</evidence>
<dbReference type="InterPro" id="IPR000387">
    <property type="entry name" value="Tyr_Pase_dom"/>
</dbReference>
<evidence type="ECO:0008006" key="8">
    <source>
        <dbReference type="Google" id="ProtNLM"/>
    </source>
</evidence>
<dbReference type="InterPro" id="IPR016130">
    <property type="entry name" value="Tyr_Pase_AS"/>
</dbReference>
<dbReference type="PROSITE" id="PS00383">
    <property type="entry name" value="TYR_PHOSPHATASE_1"/>
    <property type="match status" value="1"/>
</dbReference>
<keyword evidence="1" id="KW-0378">Hydrolase</keyword>
<dbReference type="SUPFAM" id="SSF52799">
    <property type="entry name" value="(Phosphotyrosine protein) phosphatases II"/>
    <property type="match status" value="1"/>
</dbReference>
<evidence type="ECO:0000256" key="3">
    <source>
        <dbReference type="SAM" id="MobiDB-lite"/>
    </source>
</evidence>
<comment type="caution">
    <text evidence="6">The sequence shown here is derived from an EMBL/GenBank/DDBJ whole genome shotgun (WGS) entry which is preliminary data.</text>
</comment>
<dbReference type="Gene3D" id="3.90.190.10">
    <property type="entry name" value="Protein tyrosine phosphatase superfamily"/>
    <property type="match status" value="1"/>
</dbReference>
<accession>A0AAV0TN04</accession>
<sequence length="360" mass="40748">MAAADRDGVTYWYDCCASNNDVDPKLQQRQDREEDEYEMKEEEEEVEERVDDEPMHITGRLFLGSIDAARNVTALKRLRISEILALLGKGEEIAVLSRRTSVLAKEYTEQQITRTLVEIEDSKDGNLLRRIPGILATLGKIIKKAERHGMNVLVHCIAGRSRSASVVAAWMLVSEPKLPSVQDVVDRIRIIRPWIEINAHFMQDLHLFHAVLRSTDRATLSVEMALLLTDRSFPRLDFGANLVDGIVQGTKTITMRLLSDIESDQHSDLEDIFPYSVVTATTVSPCTNSTPRRIQFAYLLIDQIDIQDLRDIDQAILYKTGFDSTDEVLAVLKQYYPNVTTTATSLLMLHFHYLCPGVAK</sequence>
<dbReference type="InterPro" id="IPR020422">
    <property type="entry name" value="TYR_PHOSPHATASE_DUAL_dom"/>
</dbReference>
<dbReference type="AlphaFoldDB" id="A0AAV0TN04"/>
<name>A0AAV0TN04_9STRA</name>
<dbReference type="PROSITE" id="PS50056">
    <property type="entry name" value="TYR_PHOSPHATASE_2"/>
    <property type="match status" value="1"/>
</dbReference>